<protein>
    <submittedName>
        <fullName evidence="2">Uncharacterized protein</fullName>
    </submittedName>
</protein>
<dbReference type="EMBL" id="QXGF01004931">
    <property type="protein sequence ID" value="KAE8919144.1"/>
    <property type="molecule type" value="Genomic_DNA"/>
</dbReference>
<dbReference type="AlphaFoldDB" id="A0A6A3DBP5"/>
<reference evidence="2 3" key="1">
    <citation type="submission" date="2018-08" db="EMBL/GenBank/DDBJ databases">
        <title>Genomic investigation of the strawberry pathogen Phytophthora fragariae indicates pathogenicity is determined by transcriptional variation in three key races.</title>
        <authorList>
            <person name="Adams T.M."/>
            <person name="Armitage A.D."/>
            <person name="Sobczyk M.K."/>
            <person name="Bates H.J."/>
            <person name="Dunwell J.M."/>
            <person name="Nellist C.F."/>
            <person name="Harrison R.J."/>
        </authorList>
    </citation>
    <scope>NUCLEOTIDE SEQUENCE [LARGE SCALE GENOMIC DNA]</scope>
    <source>
        <strain evidence="2 3">NOV-9</strain>
    </source>
</reference>
<dbReference type="Proteomes" id="UP000429523">
    <property type="component" value="Unassembled WGS sequence"/>
</dbReference>
<feature type="region of interest" description="Disordered" evidence="1">
    <location>
        <begin position="1"/>
        <end position="51"/>
    </location>
</feature>
<evidence type="ECO:0000256" key="1">
    <source>
        <dbReference type="SAM" id="MobiDB-lite"/>
    </source>
</evidence>
<evidence type="ECO:0000313" key="3">
    <source>
        <dbReference type="Proteomes" id="UP000429523"/>
    </source>
</evidence>
<feature type="compositionally biased region" description="Basic and acidic residues" evidence="1">
    <location>
        <begin position="17"/>
        <end position="51"/>
    </location>
</feature>
<proteinExistence type="predicted"/>
<accession>A0A6A3DBP5</accession>
<gene>
    <name evidence="2" type="ORF">PF009_g30544</name>
</gene>
<name>A0A6A3DBP5_9STRA</name>
<evidence type="ECO:0000313" key="2">
    <source>
        <dbReference type="EMBL" id="KAE8919144.1"/>
    </source>
</evidence>
<organism evidence="2 3">
    <name type="scientific">Phytophthora fragariae</name>
    <dbReference type="NCBI Taxonomy" id="53985"/>
    <lineage>
        <taxon>Eukaryota</taxon>
        <taxon>Sar</taxon>
        <taxon>Stramenopiles</taxon>
        <taxon>Oomycota</taxon>
        <taxon>Peronosporomycetes</taxon>
        <taxon>Peronosporales</taxon>
        <taxon>Peronosporaceae</taxon>
        <taxon>Phytophthora</taxon>
    </lineage>
</organism>
<sequence>MLEPRSIDTAWAGSAKGDLKEQERDRLQPYHLEREDRKSTQEHRDALDKSKRDVFQMDLNLRHLTKLSRHAVAREGRGVVPEAVHIGRCKWNRH</sequence>
<comment type="caution">
    <text evidence="2">The sequence shown here is derived from an EMBL/GenBank/DDBJ whole genome shotgun (WGS) entry which is preliminary data.</text>
</comment>